<evidence type="ECO:0000256" key="6">
    <source>
        <dbReference type="ARBA" id="ARBA00038001"/>
    </source>
</evidence>
<organism evidence="8 9">
    <name type="scientific">Novosphingobium aquae</name>
    <dbReference type="NCBI Taxonomy" id="3133435"/>
    <lineage>
        <taxon>Bacteria</taxon>
        <taxon>Pseudomonadati</taxon>
        <taxon>Pseudomonadota</taxon>
        <taxon>Alphaproteobacteria</taxon>
        <taxon>Sphingomonadales</taxon>
        <taxon>Sphingomonadaceae</taxon>
        <taxon>Novosphingobium</taxon>
    </lineage>
</organism>
<dbReference type="CDD" id="cd03528">
    <property type="entry name" value="Rieske_RO_ferredoxin"/>
    <property type="match status" value="1"/>
</dbReference>
<keyword evidence="2" id="KW-0479">Metal-binding</keyword>
<keyword evidence="4" id="KW-0411">Iron-sulfur</keyword>
<dbReference type="Gene3D" id="2.102.10.10">
    <property type="entry name" value="Rieske [2Fe-2S] iron-sulphur domain"/>
    <property type="match status" value="1"/>
</dbReference>
<keyword evidence="3" id="KW-0408">Iron</keyword>
<keyword evidence="9" id="KW-1185">Reference proteome</keyword>
<dbReference type="SUPFAM" id="SSF50022">
    <property type="entry name" value="ISP domain"/>
    <property type="match status" value="1"/>
</dbReference>
<evidence type="ECO:0000256" key="4">
    <source>
        <dbReference type="ARBA" id="ARBA00023014"/>
    </source>
</evidence>
<reference evidence="8 9" key="1">
    <citation type="submission" date="2024-03" db="EMBL/GenBank/DDBJ databases">
        <authorList>
            <person name="Jo J.-H."/>
        </authorList>
    </citation>
    <scope>NUCLEOTIDE SEQUENCE [LARGE SCALE GENOMIC DNA]</scope>
    <source>
        <strain evidence="8 9">AS3R-12</strain>
    </source>
</reference>
<gene>
    <name evidence="8" type="ORF">WG900_08165</name>
</gene>
<protein>
    <submittedName>
        <fullName evidence="8">Non-heme iron oxygenase ferredoxin subunit</fullName>
    </submittedName>
</protein>
<feature type="domain" description="Rieske" evidence="7">
    <location>
        <begin position="7"/>
        <end position="102"/>
    </location>
</feature>
<accession>A0ABU8S8T6</accession>
<dbReference type="InterPro" id="IPR017941">
    <property type="entry name" value="Rieske_2Fe-2S"/>
</dbReference>
<evidence type="ECO:0000256" key="1">
    <source>
        <dbReference type="ARBA" id="ARBA00022714"/>
    </source>
</evidence>
<dbReference type="Proteomes" id="UP001379235">
    <property type="component" value="Unassembled WGS sequence"/>
</dbReference>
<comment type="cofactor">
    <cofactor evidence="5">
        <name>[2Fe-2S] cluster</name>
        <dbReference type="ChEBI" id="CHEBI:190135"/>
    </cofactor>
</comment>
<dbReference type="PROSITE" id="PS51296">
    <property type="entry name" value="RIESKE"/>
    <property type="match status" value="1"/>
</dbReference>
<evidence type="ECO:0000256" key="2">
    <source>
        <dbReference type="ARBA" id="ARBA00022723"/>
    </source>
</evidence>
<dbReference type="PANTHER" id="PTHR21496">
    <property type="entry name" value="FERREDOXIN-RELATED"/>
    <property type="match status" value="1"/>
</dbReference>
<name>A0ABU8S8T6_9SPHN</name>
<evidence type="ECO:0000256" key="5">
    <source>
        <dbReference type="ARBA" id="ARBA00034078"/>
    </source>
</evidence>
<dbReference type="Pfam" id="PF00355">
    <property type="entry name" value="Rieske"/>
    <property type="match status" value="1"/>
</dbReference>
<dbReference type="RefSeq" id="WP_339966211.1">
    <property type="nucleotide sequence ID" value="NZ_JBBHJY010000003.1"/>
</dbReference>
<keyword evidence="1" id="KW-0001">2Fe-2S</keyword>
<dbReference type="PANTHER" id="PTHR21496:SF0">
    <property type="entry name" value="RIESKE DOMAIN-CONTAINING PROTEIN"/>
    <property type="match status" value="1"/>
</dbReference>
<evidence type="ECO:0000313" key="9">
    <source>
        <dbReference type="Proteomes" id="UP001379235"/>
    </source>
</evidence>
<proteinExistence type="inferred from homology"/>
<evidence type="ECO:0000256" key="3">
    <source>
        <dbReference type="ARBA" id="ARBA00023004"/>
    </source>
</evidence>
<comment type="caution">
    <text evidence="8">The sequence shown here is derived from an EMBL/GenBank/DDBJ whole genome shotgun (WGS) entry which is preliminary data.</text>
</comment>
<dbReference type="EMBL" id="JBBHJY010000003">
    <property type="protein sequence ID" value="MEJ6009893.1"/>
    <property type="molecule type" value="Genomic_DNA"/>
</dbReference>
<evidence type="ECO:0000259" key="7">
    <source>
        <dbReference type="PROSITE" id="PS51296"/>
    </source>
</evidence>
<dbReference type="InterPro" id="IPR036922">
    <property type="entry name" value="Rieske_2Fe-2S_sf"/>
</dbReference>
<evidence type="ECO:0000313" key="8">
    <source>
        <dbReference type="EMBL" id="MEJ6009893.1"/>
    </source>
</evidence>
<comment type="similarity">
    <text evidence="6">Belongs to the bacterial ring-hydroxylating dioxygenase ferredoxin component family.</text>
</comment>
<sequence length="104" mass="11015">MTDTVFTAAAAVSDVPPGTKKLVTVNGVDVLLCNSNDRVFAVENLCSHAEEKLDCGRMRSGWIACPVHGARFDLATGEAMNPPATQPIQTFAVRITGDIIEVAV</sequence>